<sequence>MCLQRLTIYLRRIITTDPVDPATLGGDSVNIDFGKQHQDEIDEALEDADGLDLSGSPFPSRRFGKFLGCTISWRTVRMVLPMDNIKDLERTFDNITENDP</sequence>
<accession>A0A8H4ULV3</accession>
<dbReference type="Proteomes" id="UP000635477">
    <property type="component" value="Unassembled WGS sequence"/>
</dbReference>
<protein>
    <submittedName>
        <fullName evidence="1">Uncharacterized protein</fullName>
    </submittedName>
</protein>
<dbReference type="AlphaFoldDB" id="A0A8H4ULV3"/>
<comment type="caution">
    <text evidence="1">The sequence shown here is derived from an EMBL/GenBank/DDBJ whole genome shotgun (WGS) entry which is preliminary data.</text>
</comment>
<dbReference type="EMBL" id="JABEYC010000317">
    <property type="protein sequence ID" value="KAF4979121.1"/>
    <property type="molecule type" value="Genomic_DNA"/>
</dbReference>
<proteinExistence type="predicted"/>
<evidence type="ECO:0000313" key="2">
    <source>
        <dbReference type="Proteomes" id="UP000635477"/>
    </source>
</evidence>
<name>A0A8H4ULV3_9HYPO</name>
<gene>
    <name evidence="1" type="ORF">FZEAL_4611</name>
</gene>
<organism evidence="1 2">
    <name type="scientific">Fusarium zealandicum</name>
    <dbReference type="NCBI Taxonomy" id="1053134"/>
    <lineage>
        <taxon>Eukaryota</taxon>
        <taxon>Fungi</taxon>
        <taxon>Dikarya</taxon>
        <taxon>Ascomycota</taxon>
        <taxon>Pezizomycotina</taxon>
        <taxon>Sordariomycetes</taxon>
        <taxon>Hypocreomycetidae</taxon>
        <taxon>Hypocreales</taxon>
        <taxon>Nectriaceae</taxon>
        <taxon>Fusarium</taxon>
        <taxon>Fusarium staphyleae species complex</taxon>
    </lineage>
</organism>
<keyword evidence="2" id="KW-1185">Reference proteome</keyword>
<reference evidence="1" key="1">
    <citation type="journal article" date="2020" name="BMC Genomics">
        <title>Correction to: Identification and distribution of gene clusters required for synthesis of sphingolipid metabolism inhibitors in diverse species of the filamentous fungus Fusarium.</title>
        <authorList>
            <person name="Kim H.S."/>
            <person name="Lohmar J.M."/>
            <person name="Busman M."/>
            <person name="Brown D.W."/>
            <person name="Naumann T.A."/>
            <person name="Divon H.H."/>
            <person name="Lysoe E."/>
            <person name="Uhlig S."/>
            <person name="Proctor R.H."/>
        </authorList>
    </citation>
    <scope>NUCLEOTIDE SEQUENCE</scope>
    <source>
        <strain evidence="1">NRRL 22465</strain>
    </source>
</reference>
<evidence type="ECO:0000313" key="1">
    <source>
        <dbReference type="EMBL" id="KAF4979121.1"/>
    </source>
</evidence>
<reference evidence="1" key="2">
    <citation type="submission" date="2020-05" db="EMBL/GenBank/DDBJ databases">
        <authorList>
            <person name="Kim H.-S."/>
            <person name="Proctor R.H."/>
            <person name="Brown D.W."/>
        </authorList>
    </citation>
    <scope>NUCLEOTIDE SEQUENCE</scope>
    <source>
        <strain evidence="1">NRRL 22465</strain>
    </source>
</reference>